<dbReference type="PANTHER" id="PTHR21017">
    <property type="entry name" value="NIPSNAP-RELATED"/>
    <property type="match status" value="1"/>
</dbReference>
<dbReference type="AlphaFoldDB" id="A0A4R0RJV9"/>
<dbReference type="STRING" id="92696.A0A4R0RJV9"/>
<dbReference type="Proteomes" id="UP000292702">
    <property type="component" value="Unassembled WGS sequence"/>
</dbReference>
<sequence>MLPRLSARALKPAVFHNVSARRTISVQVRKPTSSSTFRHDTPPSRHSLTYLHVVYCIYHYNHLHQPQHRRVVNVELSILHGSPEAKAEGDVQIQQHSRLIARGKYIHGLEVHRVKPDAVEEYKKAAAGYYATIKDDPELHVKLTGSWETVVGEQDTFYHILEYENYAGYDKTVAKIRNSDHIKSYNKMIPYLNSRSSSLCQEFNFFPTAPPHTEGGIFELRRYQLKPGTLLEWEQTWRKGIEARRKFVEPVGAWFSQVGRLHEVYHLWQYPDLVARKELREKAWQLDGWSDTVKKTSQYSKFMDSLILQPLPYSPLK</sequence>
<dbReference type="FunFam" id="3.30.70.100:FF:000004">
    <property type="entry name" value="NIPSNAP family protein"/>
    <property type="match status" value="1"/>
</dbReference>
<feature type="domain" description="NIPSNAP" evidence="2">
    <location>
        <begin position="218"/>
        <end position="315"/>
    </location>
</feature>
<gene>
    <name evidence="3" type="ORF">EIP91_004576</name>
</gene>
<dbReference type="EMBL" id="RWJN01000258">
    <property type="protein sequence ID" value="TCD64068.1"/>
    <property type="molecule type" value="Genomic_DNA"/>
</dbReference>
<comment type="caution">
    <text evidence="3">The sequence shown here is derived from an EMBL/GenBank/DDBJ whole genome shotgun (WGS) entry which is preliminary data.</text>
</comment>
<protein>
    <recommendedName>
        <fullName evidence="2">NIPSNAP domain-containing protein</fullName>
    </recommendedName>
</protein>
<dbReference type="GO" id="GO:0000423">
    <property type="term" value="P:mitophagy"/>
    <property type="evidence" value="ECO:0007669"/>
    <property type="project" value="UniProtKB-ARBA"/>
</dbReference>
<dbReference type="InterPro" id="IPR012577">
    <property type="entry name" value="NIPSNAP"/>
</dbReference>
<evidence type="ECO:0000313" key="4">
    <source>
        <dbReference type="Proteomes" id="UP000292702"/>
    </source>
</evidence>
<evidence type="ECO:0000259" key="2">
    <source>
        <dbReference type="Pfam" id="PF07978"/>
    </source>
</evidence>
<dbReference type="GO" id="GO:0005739">
    <property type="term" value="C:mitochondrion"/>
    <property type="evidence" value="ECO:0007669"/>
    <property type="project" value="TreeGrafter"/>
</dbReference>
<dbReference type="InterPro" id="IPR051557">
    <property type="entry name" value="NipSnap_domain"/>
</dbReference>
<dbReference type="SUPFAM" id="SSF54909">
    <property type="entry name" value="Dimeric alpha+beta barrel"/>
    <property type="match status" value="2"/>
</dbReference>
<proteinExistence type="inferred from homology"/>
<keyword evidence="4" id="KW-1185">Reference proteome</keyword>
<name>A0A4R0RJV9_9APHY</name>
<dbReference type="Pfam" id="PF07978">
    <property type="entry name" value="NIPSNAP"/>
    <property type="match status" value="1"/>
</dbReference>
<dbReference type="Gene3D" id="3.30.70.100">
    <property type="match status" value="2"/>
</dbReference>
<evidence type="ECO:0000256" key="1">
    <source>
        <dbReference type="ARBA" id="ARBA00005291"/>
    </source>
</evidence>
<dbReference type="PANTHER" id="PTHR21017:SF17">
    <property type="entry name" value="PROTEIN NIPSNAP"/>
    <property type="match status" value="1"/>
</dbReference>
<reference evidence="3 4" key="1">
    <citation type="submission" date="2018-11" db="EMBL/GenBank/DDBJ databases">
        <title>Genome assembly of Steccherinum ochraceum LE-BIN_3174, the white-rot fungus of the Steccherinaceae family (The Residual Polyporoid clade, Polyporales, Basidiomycota).</title>
        <authorList>
            <person name="Fedorova T.V."/>
            <person name="Glazunova O.A."/>
            <person name="Landesman E.O."/>
            <person name="Moiseenko K.V."/>
            <person name="Psurtseva N.V."/>
            <person name="Savinova O.S."/>
            <person name="Shakhova N.V."/>
            <person name="Tyazhelova T.V."/>
            <person name="Vasina D.V."/>
        </authorList>
    </citation>
    <scope>NUCLEOTIDE SEQUENCE [LARGE SCALE GENOMIC DNA]</scope>
    <source>
        <strain evidence="3 4">LE-BIN_3174</strain>
    </source>
</reference>
<comment type="similarity">
    <text evidence="1">Belongs to the NipSnap family.</text>
</comment>
<evidence type="ECO:0000313" key="3">
    <source>
        <dbReference type="EMBL" id="TCD64068.1"/>
    </source>
</evidence>
<accession>A0A4R0RJV9</accession>
<dbReference type="OrthoDB" id="10262843at2759"/>
<dbReference type="InterPro" id="IPR011008">
    <property type="entry name" value="Dimeric_a/b-barrel"/>
</dbReference>
<organism evidence="3 4">
    <name type="scientific">Steccherinum ochraceum</name>
    <dbReference type="NCBI Taxonomy" id="92696"/>
    <lineage>
        <taxon>Eukaryota</taxon>
        <taxon>Fungi</taxon>
        <taxon>Dikarya</taxon>
        <taxon>Basidiomycota</taxon>
        <taxon>Agaricomycotina</taxon>
        <taxon>Agaricomycetes</taxon>
        <taxon>Polyporales</taxon>
        <taxon>Steccherinaceae</taxon>
        <taxon>Steccherinum</taxon>
    </lineage>
</organism>